<feature type="domain" description="HTH iclR-type" evidence="4">
    <location>
        <begin position="6"/>
        <end position="68"/>
    </location>
</feature>
<dbReference type="PROSITE" id="PS51077">
    <property type="entry name" value="HTH_ICLR"/>
    <property type="match status" value="1"/>
</dbReference>
<dbReference type="InterPro" id="IPR036390">
    <property type="entry name" value="WH_DNA-bd_sf"/>
</dbReference>
<comment type="caution">
    <text evidence="5">The sequence shown here is derived from an EMBL/GenBank/DDBJ whole genome shotgun (WGS) entry which is preliminary data.</text>
</comment>
<sequence length="264" mass="29745">MQRIKVKSASRTLEVLELFMEERRPLRLNEVYRALCYPQSSATNLLKSMVMMGYLNYNRATMTYLPTLRVAALGSWLPSMMNREGGLVSLVDEVQRRTDETVGLVAQNDLYIQYIILKTPDHEYKMAPSEGTMRLMVDSSSGIALMSRMRQREIDKLYRYTRHYALGGDALPTFEELMREVRWSHEVGHAYLPKRPTPELASIAMPLDIDLYGIPLALGVGGLVDRISRAKQDIIDVMTDAIASFRARHEAGGATASDPILSAA</sequence>
<evidence type="ECO:0000256" key="1">
    <source>
        <dbReference type="ARBA" id="ARBA00023015"/>
    </source>
</evidence>
<dbReference type="InterPro" id="IPR029016">
    <property type="entry name" value="GAF-like_dom_sf"/>
</dbReference>
<dbReference type="Proteomes" id="UP000248014">
    <property type="component" value="Unassembled WGS sequence"/>
</dbReference>
<dbReference type="Gene3D" id="1.10.10.10">
    <property type="entry name" value="Winged helix-like DNA-binding domain superfamily/Winged helix DNA-binding domain"/>
    <property type="match status" value="1"/>
</dbReference>
<gene>
    <name evidence="5" type="ORF">C7451_10228</name>
</gene>
<keyword evidence="3" id="KW-0804">Transcription</keyword>
<dbReference type="InterPro" id="IPR014757">
    <property type="entry name" value="Tscrpt_reg_IclR_C"/>
</dbReference>
<dbReference type="SUPFAM" id="SSF55781">
    <property type="entry name" value="GAF domain-like"/>
    <property type="match status" value="1"/>
</dbReference>
<evidence type="ECO:0000313" key="6">
    <source>
        <dbReference type="Proteomes" id="UP000248014"/>
    </source>
</evidence>
<organism evidence="5 6">
    <name type="scientific">Blastomonas natatoria</name>
    <dbReference type="NCBI Taxonomy" id="34015"/>
    <lineage>
        <taxon>Bacteria</taxon>
        <taxon>Pseudomonadati</taxon>
        <taxon>Pseudomonadota</taxon>
        <taxon>Alphaproteobacteria</taxon>
        <taxon>Sphingomonadales</taxon>
        <taxon>Sphingomonadaceae</taxon>
        <taxon>Blastomonas</taxon>
    </lineage>
</organism>
<dbReference type="InterPro" id="IPR036388">
    <property type="entry name" value="WH-like_DNA-bd_sf"/>
</dbReference>
<proteinExistence type="predicted"/>
<protein>
    <submittedName>
        <fullName evidence="5">IclR family transcriptional regulator</fullName>
    </submittedName>
</protein>
<dbReference type="AlphaFoldDB" id="A0A2V3VC68"/>
<dbReference type="OrthoDB" id="1634354at2"/>
<dbReference type="SUPFAM" id="SSF46785">
    <property type="entry name" value="Winged helix' DNA-binding domain"/>
    <property type="match status" value="1"/>
</dbReference>
<accession>A0A2V3VC68</accession>
<dbReference type="GO" id="GO:0045892">
    <property type="term" value="P:negative regulation of DNA-templated transcription"/>
    <property type="evidence" value="ECO:0007669"/>
    <property type="project" value="TreeGrafter"/>
</dbReference>
<evidence type="ECO:0000256" key="3">
    <source>
        <dbReference type="ARBA" id="ARBA00023163"/>
    </source>
</evidence>
<dbReference type="Pfam" id="PF09339">
    <property type="entry name" value="HTH_IclR"/>
    <property type="match status" value="1"/>
</dbReference>
<dbReference type="RefSeq" id="WP_110297470.1">
    <property type="nucleotide sequence ID" value="NZ_QJJM01000002.1"/>
</dbReference>
<dbReference type="InterPro" id="IPR050707">
    <property type="entry name" value="HTH_MetabolicPath_Reg"/>
</dbReference>
<dbReference type="EMBL" id="QJJM01000002">
    <property type="protein sequence ID" value="PXW78358.1"/>
    <property type="molecule type" value="Genomic_DNA"/>
</dbReference>
<reference evidence="5 6" key="1">
    <citation type="submission" date="2018-05" db="EMBL/GenBank/DDBJ databases">
        <title>Genomic Encyclopedia of Type Strains, Phase IV (KMG-IV): sequencing the most valuable type-strain genomes for metagenomic binning, comparative biology and taxonomic classification.</title>
        <authorList>
            <person name="Goeker M."/>
        </authorList>
    </citation>
    <scope>NUCLEOTIDE SEQUENCE [LARGE SCALE GENOMIC DNA]</scope>
    <source>
        <strain evidence="5 6">DSM 3183</strain>
    </source>
</reference>
<evidence type="ECO:0000313" key="5">
    <source>
        <dbReference type="EMBL" id="PXW78358.1"/>
    </source>
</evidence>
<evidence type="ECO:0000256" key="2">
    <source>
        <dbReference type="ARBA" id="ARBA00023125"/>
    </source>
</evidence>
<dbReference type="Pfam" id="PF01614">
    <property type="entry name" value="IclR_C"/>
    <property type="match status" value="1"/>
</dbReference>
<dbReference type="InterPro" id="IPR005471">
    <property type="entry name" value="Tscrpt_reg_IclR_N"/>
</dbReference>
<keyword evidence="6" id="KW-1185">Reference proteome</keyword>
<keyword evidence="2" id="KW-0238">DNA-binding</keyword>
<name>A0A2V3VC68_9SPHN</name>
<dbReference type="PANTHER" id="PTHR30136">
    <property type="entry name" value="HELIX-TURN-HELIX TRANSCRIPTIONAL REGULATOR, ICLR FAMILY"/>
    <property type="match status" value="1"/>
</dbReference>
<evidence type="ECO:0000259" key="4">
    <source>
        <dbReference type="PROSITE" id="PS51077"/>
    </source>
</evidence>
<dbReference type="GO" id="GO:0003700">
    <property type="term" value="F:DNA-binding transcription factor activity"/>
    <property type="evidence" value="ECO:0007669"/>
    <property type="project" value="TreeGrafter"/>
</dbReference>
<dbReference type="GO" id="GO:0003677">
    <property type="term" value="F:DNA binding"/>
    <property type="evidence" value="ECO:0007669"/>
    <property type="project" value="UniProtKB-KW"/>
</dbReference>
<dbReference type="Gene3D" id="3.30.450.40">
    <property type="match status" value="1"/>
</dbReference>
<dbReference type="PANTHER" id="PTHR30136:SF35">
    <property type="entry name" value="HTH-TYPE TRANSCRIPTIONAL REGULATOR RV1719"/>
    <property type="match status" value="1"/>
</dbReference>
<keyword evidence="1" id="KW-0805">Transcription regulation</keyword>